<feature type="transmembrane region" description="Helical" evidence="6">
    <location>
        <begin position="551"/>
        <end position="574"/>
    </location>
</feature>
<dbReference type="GO" id="GO:0030007">
    <property type="term" value="P:intracellular potassium ion homeostasis"/>
    <property type="evidence" value="ECO:0007669"/>
    <property type="project" value="TreeGrafter"/>
</dbReference>
<dbReference type="GO" id="GO:1902600">
    <property type="term" value="P:proton transmembrane transport"/>
    <property type="evidence" value="ECO:0007669"/>
    <property type="project" value="TreeGrafter"/>
</dbReference>
<dbReference type="InterPro" id="IPR023214">
    <property type="entry name" value="HAD_sf"/>
</dbReference>
<gene>
    <name evidence="8" type="ORF">BJ554DRAFT_7554</name>
</gene>
<dbReference type="GO" id="GO:1990573">
    <property type="term" value="P:potassium ion import across plasma membrane"/>
    <property type="evidence" value="ECO:0007669"/>
    <property type="project" value="TreeGrafter"/>
</dbReference>
<evidence type="ECO:0000256" key="4">
    <source>
        <dbReference type="ARBA" id="ARBA00022989"/>
    </source>
</evidence>
<dbReference type="GO" id="GO:0005391">
    <property type="term" value="F:P-type sodium:potassium-exchanging transporter activity"/>
    <property type="evidence" value="ECO:0007669"/>
    <property type="project" value="TreeGrafter"/>
</dbReference>
<dbReference type="SUPFAM" id="SSF56784">
    <property type="entry name" value="HAD-like"/>
    <property type="match status" value="1"/>
</dbReference>
<evidence type="ECO:0000256" key="3">
    <source>
        <dbReference type="ARBA" id="ARBA00022692"/>
    </source>
</evidence>
<dbReference type="InterPro" id="IPR023298">
    <property type="entry name" value="ATPase_P-typ_TM_dom_sf"/>
</dbReference>
<dbReference type="Pfam" id="PF13246">
    <property type="entry name" value="Cation_ATPase"/>
    <property type="match status" value="1"/>
</dbReference>
<dbReference type="PANTHER" id="PTHR43294:SF21">
    <property type="entry name" value="CATION TRANSPORTING ATPASE"/>
    <property type="match status" value="1"/>
</dbReference>
<organism evidence="8 9">
    <name type="scientific">Olpidium bornovanus</name>
    <dbReference type="NCBI Taxonomy" id="278681"/>
    <lineage>
        <taxon>Eukaryota</taxon>
        <taxon>Fungi</taxon>
        <taxon>Fungi incertae sedis</taxon>
        <taxon>Olpidiomycota</taxon>
        <taxon>Olpidiomycotina</taxon>
        <taxon>Olpidiomycetes</taxon>
        <taxon>Olpidiales</taxon>
        <taxon>Olpidiaceae</taxon>
        <taxon>Olpidium</taxon>
    </lineage>
</organism>
<comment type="caution">
    <text evidence="8">The sequence shown here is derived from an EMBL/GenBank/DDBJ whole genome shotgun (WGS) entry which is preliminary data.</text>
</comment>
<sequence length="607" mass="67867">MTIHKKPHETGEFSLYQKGAPERILRLCKTIYVDGAAVPLTAEHRSNYNQAYEYLASTGQRVLAFAQALLPSSEYPSSHEFDREKGNYPTDTLTFLGLVSLEDPPKHGVREAIGRCRSAGIQIIMVTGDHPLTAEAIGRKINMMISETKPQMAKRRGIPVEQIDENEVDAVVVHGEQIDDFDDHDWDIVFSKTEVIFARTSPKHKLTIVKRAQAMGHIVGVTGDGPRSVFRNWCPAAAYATVVINRSSLRRLVIYQDVSKEAAAMILLDDNFASVVNGIEQGRLMCSITYTITHTLPELMAVLLFVVVPLPMPISAMLILLIDLGFELALGLSFAWDVPESRTGLMKMLPRKPVTYDSIARLRRRREREAKRRTELGYKIDEESGEEASPGVLTVIKEKLATPFRGSYWKEKLEKTDDEVLVDGNVLSYAYFEMGIIETLSAITAFFAVFWVEYGLNPTCVREAQILADGQFGTADTIVVCAQGAYYLSVMVNQVCNSFVKKARLRLPFGKFMVSNPVSFVATAIAALFAFFIVYTPGVREGLLVEPLQPFWIILIPLGYCVVQILYVTLRVLVLRKVAPEKYNPDIEGLQMYPTVRSARSGRSGRH</sequence>
<keyword evidence="4 6" id="KW-1133">Transmembrane helix</keyword>
<dbReference type="InterPro" id="IPR036412">
    <property type="entry name" value="HAD-like_sf"/>
</dbReference>
<dbReference type="Pfam" id="PF00689">
    <property type="entry name" value="Cation_ATPase_C"/>
    <property type="match status" value="1"/>
</dbReference>
<dbReference type="Gene3D" id="3.40.1110.10">
    <property type="entry name" value="Calcium-transporting ATPase, cytoplasmic domain N"/>
    <property type="match status" value="1"/>
</dbReference>
<dbReference type="SUPFAM" id="SSF81665">
    <property type="entry name" value="Calcium ATPase, transmembrane domain M"/>
    <property type="match status" value="1"/>
</dbReference>
<evidence type="ECO:0000256" key="2">
    <source>
        <dbReference type="ARBA" id="ARBA00022475"/>
    </source>
</evidence>
<dbReference type="Gene3D" id="3.40.50.1000">
    <property type="entry name" value="HAD superfamily/HAD-like"/>
    <property type="match status" value="1"/>
</dbReference>
<proteinExistence type="predicted"/>
<dbReference type="PRINTS" id="PR00121">
    <property type="entry name" value="NAKATPASE"/>
</dbReference>
<dbReference type="GO" id="GO:0005886">
    <property type="term" value="C:plasma membrane"/>
    <property type="evidence" value="ECO:0007669"/>
    <property type="project" value="UniProtKB-SubCell"/>
</dbReference>
<keyword evidence="9" id="KW-1185">Reference proteome</keyword>
<dbReference type="Proteomes" id="UP000673691">
    <property type="component" value="Unassembled WGS sequence"/>
</dbReference>
<feature type="transmembrane region" description="Helical" evidence="6">
    <location>
        <begin position="512"/>
        <end position="535"/>
    </location>
</feature>
<dbReference type="Gene3D" id="1.20.1110.10">
    <property type="entry name" value="Calcium-transporting ATPase, transmembrane domain"/>
    <property type="match status" value="1"/>
</dbReference>
<keyword evidence="2" id="KW-1003">Cell membrane</keyword>
<name>A0A8H8DJ64_9FUNG</name>
<dbReference type="SUPFAM" id="SSF81660">
    <property type="entry name" value="Metal cation-transporting ATPase, ATP-binding domain N"/>
    <property type="match status" value="1"/>
</dbReference>
<keyword evidence="3 6" id="KW-0812">Transmembrane</keyword>
<feature type="domain" description="Cation-transporting P-type ATPase C-terminal" evidence="7">
    <location>
        <begin position="417"/>
        <end position="563"/>
    </location>
</feature>
<dbReference type="AlphaFoldDB" id="A0A8H8DJ64"/>
<protein>
    <recommendedName>
        <fullName evidence="7">Cation-transporting P-type ATPase C-terminal domain-containing protein</fullName>
    </recommendedName>
</protein>
<evidence type="ECO:0000256" key="1">
    <source>
        <dbReference type="ARBA" id="ARBA00004651"/>
    </source>
</evidence>
<dbReference type="GO" id="GO:0000166">
    <property type="term" value="F:nucleotide binding"/>
    <property type="evidence" value="ECO:0007669"/>
    <property type="project" value="InterPro"/>
</dbReference>
<accession>A0A8H8DJ64</accession>
<comment type="subcellular location">
    <subcellularLocation>
        <location evidence="1">Cell membrane</location>
        <topology evidence="1">Multi-pass membrane protein</topology>
    </subcellularLocation>
</comment>
<evidence type="ECO:0000313" key="9">
    <source>
        <dbReference type="Proteomes" id="UP000673691"/>
    </source>
</evidence>
<dbReference type="InterPro" id="IPR050510">
    <property type="entry name" value="Cation_transp_ATPase_P-type"/>
</dbReference>
<dbReference type="PRINTS" id="PR00119">
    <property type="entry name" value="CATATPASE"/>
</dbReference>
<dbReference type="OrthoDB" id="158672at2759"/>
<keyword evidence="5 6" id="KW-0472">Membrane</keyword>
<dbReference type="PANTHER" id="PTHR43294">
    <property type="entry name" value="SODIUM/POTASSIUM-TRANSPORTING ATPASE SUBUNIT ALPHA"/>
    <property type="match status" value="1"/>
</dbReference>
<reference evidence="8 9" key="1">
    <citation type="journal article" name="Sci. Rep.">
        <title>Genome-scale phylogenetic analyses confirm Olpidium as the closest living zoosporic fungus to the non-flagellated, terrestrial fungi.</title>
        <authorList>
            <person name="Chang Y."/>
            <person name="Rochon D."/>
            <person name="Sekimoto S."/>
            <person name="Wang Y."/>
            <person name="Chovatia M."/>
            <person name="Sandor L."/>
            <person name="Salamov A."/>
            <person name="Grigoriev I.V."/>
            <person name="Stajich J.E."/>
            <person name="Spatafora J.W."/>
        </authorList>
    </citation>
    <scope>NUCLEOTIDE SEQUENCE [LARGE SCALE GENOMIC DNA]</scope>
    <source>
        <strain evidence="8">S191</strain>
    </source>
</reference>
<evidence type="ECO:0000313" key="8">
    <source>
        <dbReference type="EMBL" id="KAG5460403.1"/>
    </source>
</evidence>
<dbReference type="InterPro" id="IPR006068">
    <property type="entry name" value="ATPase_P-typ_cation-transptr_C"/>
</dbReference>
<dbReference type="GO" id="GO:0036376">
    <property type="term" value="P:sodium ion export across plasma membrane"/>
    <property type="evidence" value="ECO:0007669"/>
    <property type="project" value="TreeGrafter"/>
</dbReference>
<dbReference type="EMBL" id="JAEFCI010005278">
    <property type="protein sequence ID" value="KAG5460403.1"/>
    <property type="molecule type" value="Genomic_DNA"/>
</dbReference>
<dbReference type="GO" id="GO:0006883">
    <property type="term" value="P:intracellular sodium ion homeostasis"/>
    <property type="evidence" value="ECO:0007669"/>
    <property type="project" value="TreeGrafter"/>
</dbReference>
<evidence type="ECO:0000256" key="6">
    <source>
        <dbReference type="SAM" id="Phobius"/>
    </source>
</evidence>
<evidence type="ECO:0000256" key="5">
    <source>
        <dbReference type="ARBA" id="ARBA00023136"/>
    </source>
</evidence>
<dbReference type="InterPro" id="IPR023299">
    <property type="entry name" value="ATPase_P-typ_cyto_dom_N"/>
</dbReference>
<evidence type="ECO:0000259" key="7">
    <source>
        <dbReference type="Pfam" id="PF00689"/>
    </source>
</evidence>